<comment type="similarity">
    <text evidence="1">Belongs to the COQ10 family.</text>
</comment>
<sequence length="148" mass="17182">QHYLIKKKLNHPPEVLFEVVSDVSSYQEFVPYCKKSFISKTDSDNLDLPTEAGLRVGFKQFDETFVCKLNCSNDSNKRIVIAESLSHSLFDNLYTKWIILNDPTNNSNKCEINLILEYKFKNNIYNMVSKLFAQSVTQIMLRAFNNRA</sequence>
<dbReference type="Gene3D" id="3.30.530.20">
    <property type="match status" value="1"/>
</dbReference>
<dbReference type="SUPFAM" id="SSF55961">
    <property type="entry name" value="Bet v1-like"/>
    <property type="match status" value="1"/>
</dbReference>
<dbReference type="PANTHER" id="PTHR12901">
    <property type="entry name" value="SPERM PROTEIN HOMOLOG"/>
    <property type="match status" value="1"/>
</dbReference>
<organism evidence="5 6">
    <name type="scientific">Ascoidea rubescens DSM 1968</name>
    <dbReference type="NCBI Taxonomy" id="1344418"/>
    <lineage>
        <taxon>Eukaryota</taxon>
        <taxon>Fungi</taxon>
        <taxon>Dikarya</taxon>
        <taxon>Ascomycota</taxon>
        <taxon>Saccharomycotina</taxon>
        <taxon>Saccharomycetes</taxon>
        <taxon>Ascoideaceae</taxon>
        <taxon>Ascoidea</taxon>
    </lineage>
</organism>
<dbReference type="FunCoup" id="A0A1D2VQL0">
    <property type="interactions" value="137"/>
</dbReference>
<gene>
    <name evidence="5" type="ORF">ASCRUDRAFT_16500</name>
</gene>
<dbReference type="InterPro" id="IPR023393">
    <property type="entry name" value="START-like_dom_sf"/>
</dbReference>
<evidence type="ECO:0000313" key="6">
    <source>
        <dbReference type="Proteomes" id="UP000095038"/>
    </source>
</evidence>
<comment type="function">
    <text evidence="3">Required for the function of coenzyme Q in the respiratory chain. May serve as a chaperone or may be involved in the transport of Q6 from its site of synthesis to the catalytic sites of the respiratory complexes.</text>
</comment>
<evidence type="ECO:0000259" key="4">
    <source>
        <dbReference type="Pfam" id="PF03364"/>
    </source>
</evidence>
<reference evidence="6" key="1">
    <citation type="submission" date="2016-05" db="EMBL/GenBank/DDBJ databases">
        <title>Comparative genomics of biotechnologically important yeasts.</title>
        <authorList>
            <consortium name="DOE Joint Genome Institute"/>
            <person name="Riley R."/>
            <person name="Haridas S."/>
            <person name="Wolfe K.H."/>
            <person name="Lopes M.R."/>
            <person name="Hittinger C.T."/>
            <person name="Goker M."/>
            <person name="Salamov A."/>
            <person name="Wisecaver J."/>
            <person name="Long T.M."/>
            <person name="Aerts A.L."/>
            <person name="Barry K."/>
            <person name="Choi C."/>
            <person name="Clum A."/>
            <person name="Coughlan A.Y."/>
            <person name="Deshpande S."/>
            <person name="Douglass A.P."/>
            <person name="Hanson S.J."/>
            <person name="Klenk H.-P."/>
            <person name="Labutti K."/>
            <person name="Lapidus A."/>
            <person name="Lindquist E."/>
            <person name="Lipzen A."/>
            <person name="Meier-Kolthoff J.P."/>
            <person name="Ohm R.A."/>
            <person name="Otillar R.P."/>
            <person name="Pangilinan J."/>
            <person name="Peng Y."/>
            <person name="Rokas A."/>
            <person name="Rosa C.A."/>
            <person name="Scheuner C."/>
            <person name="Sibirny A.A."/>
            <person name="Slot J.C."/>
            <person name="Stielow J.B."/>
            <person name="Sun H."/>
            <person name="Kurtzman C.P."/>
            <person name="Blackwell M."/>
            <person name="Grigoriev I.V."/>
            <person name="Jeffries T.W."/>
        </authorList>
    </citation>
    <scope>NUCLEOTIDE SEQUENCE [LARGE SCALE GENOMIC DNA]</scope>
    <source>
        <strain evidence="6">DSM 1968</strain>
    </source>
</reference>
<feature type="domain" description="Coenzyme Q-binding protein COQ10 START" evidence="4">
    <location>
        <begin position="10"/>
        <end position="144"/>
    </location>
</feature>
<keyword evidence="6" id="KW-1185">Reference proteome</keyword>
<evidence type="ECO:0000313" key="5">
    <source>
        <dbReference type="EMBL" id="ODV63890.1"/>
    </source>
</evidence>
<dbReference type="GO" id="GO:0140104">
    <property type="term" value="F:molecular carrier activity"/>
    <property type="evidence" value="ECO:0007669"/>
    <property type="project" value="EnsemblFungi"/>
</dbReference>
<dbReference type="InParanoid" id="A0A1D2VQL0"/>
<dbReference type="AlphaFoldDB" id="A0A1D2VQL0"/>
<dbReference type="STRING" id="1344418.A0A1D2VQL0"/>
<dbReference type="Proteomes" id="UP000095038">
    <property type="component" value="Unassembled WGS sequence"/>
</dbReference>
<dbReference type="InterPro" id="IPR005031">
    <property type="entry name" value="COQ10_START"/>
</dbReference>
<accession>A0A1D2VQL0</accession>
<dbReference type="GeneID" id="30963058"/>
<dbReference type="Pfam" id="PF03364">
    <property type="entry name" value="Polyketide_cyc"/>
    <property type="match status" value="1"/>
</dbReference>
<feature type="non-terminal residue" evidence="5">
    <location>
        <position position="148"/>
    </location>
</feature>
<feature type="non-terminal residue" evidence="5">
    <location>
        <position position="1"/>
    </location>
</feature>
<dbReference type="EMBL" id="KV454475">
    <property type="protein sequence ID" value="ODV63890.1"/>
    <property type="molecule type" value="Genomic_DNA"/>
</dbReference>
<dbReference type="GO" id="GO:0048039">
    <property type="term" value="F:ubiquinone binding"/>
    <property type="evidence" value="ECO:0007669"/>
    <property type="project" value="EnsemblFungi"/>
</dbReference>
<evidence type="ECO:0000256" key="1">
    <source>
        <dbReference type="ARBA" id="ARBA00006885"/>
    </source>
</evidence>
<proteinExistence type="inferred from homology"/>
<evidence type="ECO:0000256" key="2">
    <source>
        <dbReference type="ARBA" id="ARBA00011814"/>
    </source>
</evidence>
<dbReference type="PANTHER" id="PTHR12901:SF10">
    <property type="entry name" value="COENZYME Q-BINDING PROTEIN COQ10, MITOCHONDRIAL"/>
    <property type="match status" value="1"/>
</dbReference>
<dbReference type="GO" id="GO:0006744">
    <property type="term" value="P:ubiquinone biosynthetic process"/>
    <property type="evidence" value="ECO:0007669"/>
    <property type="project" value="EnsemblFungi"/>
</dbReference>
<dbReference type="RefSeq" id="XP_020050197.1">
    <property type="nucleotide sequence ID" value="XM_020189422.1"/>
</dbReference>
<protein>
    <submittedName>
        <fullName evidence="5">Coenzyme Q binding protein</fullName>
    </submittedName>
</protein>
<name>A0A1D2VQL0_9ASCO</name>
<dbReference type="InterPro" id="IPR044996">
    <property type="entry name" value="COQ10-like"/>
</dbReference>
<comment type="subunit">
    <text evidence="2">Interacts with coenzyme Q.</text>
</comment>
<evidence type="ECO:0000256" key="3">
    <source>
        <dbReference type="ARBA" id="ARBA00024947"/>
    </source>
</evidence>
<dbReference type="CDD" id="cd07813">
    <property type="entry name" value="COQ10p_like"/>
    <property type="match status" value="1"/>
</dbReference>
<dbReference type="GO" id="GO:0045333">
    <property type="term" value="P:cellular respiration"/>
    <property type="evidence" value="ECO:0007669"/>
    <property type="project" value="InterPro"/>
</dbReference>
<dbReference type="OrthoDB" id="292693at2759"/>
<dbReference type="GO" id="GO:0005743">
    <property type="term" value="C:mitochondrial inner membrane"/>
    <property type="evidence" value="ECO:0007669"/>
    <property type="project" value="EnsemblFungi"/>
</dbReference>